<feature type="non-terminal residue" evidence="2">
    <location>
        <position position="1"/>
    </location>
</feature>
<sequence>TGPESGIISIDSEGMDNQIAVYDSPDSTLFGIYTLLAANDDYLDQSEDYAAAITEITGLTEGKTYWVQVDGSAGGDVGSFNLIYWDSPLSISFPETDRPEDNLVTVYPNPNEGTFDLRLNLDEPKSILLKVYNINGQMVYSEYIEKMARNDVRNIDLKNPAQGLYILKLIIDQKVVTKKVMIDFSEGLPNVIVNELEIYYPDSIIRAGTYGRGLWESELYT</sequence>
<proteinExistence type="predicted"/>
<accession>X1UYY6</accession>
<feature type="non-terminal residue" evidence="2">
    <location>
        <position position="221"/>
    </location>
</feature>
<evidence type="ECO:0000313" key="2">
    <source>
        <dbReference type="EMBL" id="GAJ22669.1"/>
    </source>
</evidence>
<dbReference type="AlphaFoldDB" id="X1UYY6"/>
<reference evidence="2" key="1">
    <citation type="journal article" date="2014" name="Front. Microbiol.">
        <title>High frequency of phylogenetically diverse reductive dehalogenase-homologous genes in deep subseafloor sedimentary metagenomes.</title>
        <authorList>
            <person name="Kawai M."/>
            <person name="Futagami T."/>
            <person name="Toyoda A."/>
            <person name="Takaki Y."/>
            <person name="Nishi S."/>
            <person name="Hori S."/>
            <person name="Arai W."/>
            <person name="Tsubouchi T."/>
            <person name="Morono Y."/>
            <person name="Uchiyama I."/>
            <person name="Ito T."/>
            <person name="Fujiyama A."/>
            <person name="Inagaki F."/>
            <person name="Takami H."/>
        </authorList>
    </citation>
    <scope>NUCLEOTIDE SEQUENCE</scope>
    <source>
        <strain evidence="2">Expedition CK06-06</strain>
    </source>
</reference>
<comment type="caution">
    <text evidence="2">The sequence shown here is derived from an EMBL/GenBank/DDBJ whole genome shotgun (WGS) entry which is preliminary data.</text>
</comment>
<protein>
    <recommendedName>
        <fullName evidence="1">Secretion system C-terminal sorting domain-containing protein</fullName>
    </recommendedName>
</protein>
<dbReference type="Pfam" id="PF18962">
    <property type="entry name" value="Por_Secre_tail"/>
    <property type="match status" value="1"/>
</dbReference>
<feature type="domain" description="Secretion system C-terminal sorting" evidence="1">
    <location>
        <begin position="106"/>
        <end position="182"/>
    </location>
</feature>
<organism evidence="2">
    <name type="scientific">marine sediment metagenome</name>
    <dbReference type="NCBI Taxonomy" id="412755"/>
    <lineage>
        <taxon>unclassified sequences</taxon>
        <taxon>metagenomes</taxon>
        <taxon>ecological metagenomes</taxon>
    </lineage>
</organism>
<dbReference type="NCBIfam" id="TIGR04183">
    <property type="entry name" value="Por_Secre_tail"/>
    <property type="match status" value="1"/>
</dbReference>
<evidence type="ECO:0000259" key="1">
    <source>
        <dbReference type="Pfam" id="PF18962"/>
    </source>
</evidence>
<gene>
    <name evidence="2" type="ORF">S12H4_55699</name>
</gene>
<dbReference type="EMBL" id="BARW01035762">
    <property type="protein sequence ID" value="GAJ22669.1"/>
    <property type="molecule type" value="Genomic_DNA"/>
</dbReference>
<name>X1UYY6_9ZZZZ</name>
<dbReference type="InterPro" id="IPR026444">
    <property type="entry name" value="Secre_tail"/>
</dbReference>